<protein>
    <submittedName>
        <fullName evidence="9">DgyrCDS10957</fullName>
    </submittedName>
</protein>
<dbReference type="PROSITE" id="PS51980">
    <property type="entry name" value="OCEL"/>
    <property type="match status" value="1"/>
</dbReference>
<dbReference type="GO" id="GO:0008023">
    <property type="term" value="C:transcription elongation factor complex"/>
    <property type="evidence" value="ECO:0007669"/>
    <property type="project" value="InterPro"/>
</dbReference>
<dbReference type="SUPFAM" id="SSF46785">
    <property type="entry name" value="Winged helix' DNA-binding domain"/>
    <property type="match status" value="1"/>
</dbReference>
<feature type="compositionally biased region" description="Basic and acidic residues" evidence="7">
    <location>
        <begin position="269"/>
        <end position="283"/>
    </location>
</feature>
<dbReference type="Gene3D" id="1.10.10.2670">
    <property type="entry name" value="E3 ubiquitin-protein ligase"/>
    <property type="match status" value="1"/>
</dbReference>
<dbReference type="GO" id="GO:0000987">
    <property type="term" value="F:cis-regulatory region sequence-specific DNA binding"/>
    <property type="evidence" value="ECO:0007669"/>
    <property type="project" value="TreeGrafter"/>
</dbReference>
<dbReference type="PANTHER" id="PTHR23288:SF17">
    <property type="entry name" value="RNA POLYMERASE II ELONGATION FACTOR ELL"/>
    <property type="match status" value="1"/>
</dbReference>
<dbReference type="GO" id="GO:0042795">
    <property type="term" value="P:snRNA transcription by RNA polymerase II"/>
    <property type="evidence" value="ECO:0007669"/>
    <property type="project" value="TreeGrafter"/>
</dbReference>
<dbReference type="InterPro" id="IPR042065">
    <property type="entry name" value="E3_ELL-like"/>
</dbReference>
<dbReference type="SUPFAM" id="SSF144292">
    <property type="entry name" value="occludin/ELL-like"/>
    <property type="match status" value="1"/>
</dbReference>
<feature type="region of interest" description="Disordered" evidence="7">
    <location>
        <begin position="310"/>
        <end position="329"/>
    </location>
</feature>
<evidence type="ECO:0000256" key="4">
    <source>
        <dbReference type="ARBA" id="ARBA00023163"/>
    </source>
</evidence>
<comment type="similarity">
    <text evidence="2 6">Belongs to the ELL/occludin family.</text>
</comment>
<keyword evidence="4" id="KW-0804">Transcription</keyword>
<gene>
    <name evidence="9" type="ORF">DGYR_LOCUS10343</name>
</gene>
<dbReference type="InterPro" id="IPR031176">
    <property type="entry name" value="ELL/occludin"/>
</dbReference>
<evidence type="ECO:0000256" key="3">
    <source>
        <dbReference type="ARBA" id="ARBA00023015"/>
    </source>
</evidence>
<feature type="region of interest" description="Disordered" evidence="7">
    <location>
        <begin position="269"/>
        <end position="288"/>
    </location>
</feature>
<feature type="region of interest" description="Disordered" evidence="7">
    <location>
        <begin position="139"/>
        <end position="181"/>
    </location>
</feature>
<comment type="caution">
    <text evidence="9">The sequence shown here is derived from an EMBL/GenBank/DDBJ whole genome shotgun (WGS) entry which is preliminary data.</text>
</comment>
<organism evidence="9 10">
    <name type="scientific">Dimorphilus gyrociliatus</name>
    <dbReference type="NCBI Taxonomy" id="2664684"/>
    <lineage>
        <taxon>Eukaryota</taxon>
        <taxon>Metazoa</taxon>
        <taxon>Spiralia</taxon>
        <taxon>Lophotrochozoa</taxon>
        <taxon>Annelida</taxon>
        <taxon>Polychaeta</taxon>
        <taxon>Polychaeta incertae sedis</taxon>
        <taxon>Dinophilidae</taxon>
        <taxon>Dimorphilus</taxon>
    </lineage>
</organism>
<dbReference type="AlphaFoldDB" id="A0A7I8W303"/>
<dbReference type="Proteomes" id="UP000549394">
    <property type="component" value="Unassembled WGS sequence"/>
</dbReference>
<evidence type="ECO:0000259" key="8">
    <source>
        <dbReference type="PROSITE" id="PS51980"/>
    </source>
</evidence>
<keyword evidence="5" id="KW-0539">Nucleus</keyword>
<dbReference type="Pfam" id="PF10390">
    <property type="entry name" value="ELL"/>
    <property type="match status" value="1"/>
</dbReference>
<dbReference type="EMBL" id="CAJFCJ010000017">
    <property type="protein sequence ID" value="CAD5122542.1"/>
    <property type="molecule type" value="Genomic_DNA"/>
</dbReference>
<dbReference type="Gene3D" id="6.10.140.340">
    <property type="match status" value="1"/>
</dbReference>
<name>A0A7I8W303_9ANNE</name>
<dbReference type="InterPro" id="IPR019464">
    <property type="entry name" value="ELL_N"/>
</dbReference>
<evidence type="ECO:0000313" key="9">
    <source>
        <dbReference type="EMBL" id="CAD5122542.1"/>
    </source>
</evidence>
<evidence type="ECO:0000313" key="10">
    <source>
        <dbReference type="Proteomes" id="UP000549394"/>
    </source>
</evidence>
<evidence type="ECO:0000256" key="1">
    <source>
        <dbReference type="ARBA" id="ARBA00004123"/>
    </source>
</evidence>
<keyword evidence="3" id="KW-0805">Transcription regulation</keyword>
<dbReference type="PANTHER" id="PTHR23288">
    <property type="entry name" value="OCCLUDIN AND RNA POLYMERASE II ELONGATION FACTOR ELL"/>
    <property type="match status" value="1"/>
</dbReference>
<dbReference type="InterPro" id="IPR036390">
    <property type="entry name" value="WH_DNA-bd_sf"/>
</dbReference>
<evidence type="ECO:0000256" key="2">
    <source>
        <dbReference type="ARBA" id="ARBA00009171"/>
    </source>
</evidence>
<proteinExistence type="inferred from homology"/>
<evidence type="ECO:0000256" key="7">
    <source>
        <dbReference type="SAM" id="MobiDB-lite"/>
    </source>
</evidence>
<dbReference type="GO" id="GO:0032968">
    <property type="term" value="P:positive regulation of transcription elongation by RNA polymerase II"/>
    <property type="evidence" value="ECO:0007669"/>
    <property type="project" value="TreeGrafter"/>
</dbReference>
<reference evidence="9 10" key="1">
    <citation type="submission" date="2020-08" db="EMBL/GenBank/DDBJ databases">
        <authorList>
            <person name="Hejnol A."/>
        </authorList>
    </citation>
    <scope>NUCLEOTIDE SEQUENCE [LARGE SCALE GENOMIC DNA]</scope>
</reference>
<accession>A0A7I8W303</accession>
<dbReference type="Pfam" id="PF07303">
    <property type="entry name" value="Occludin_ELL"/>
    <property type="match status" value="1"/>
</dbReference>
<dbReference type="OrthoDB" id="6284217at2759"/>
<evidence type="ECO:0000256" key="6">
    <source>
        <dbReference type="PROSITE-ProRule" id="PRU01324"/>
    </source>
</evidence>
<feature type="domain" description="OCEL" evidence="8">
    <location>
        <begin position="339"/>
        <end position="448"/>
    </location>
</feature>
<sequence length="462" mass="54028">MENTTYDLDYRNFNGCCSRYTIFKLKLTDSALNAIDQYKNFKKTLPRKPTVKFQEKTGIMTIPVPQQGDKKYQLTLSKILDPEDCVLHGSHKSNKLVAIGVQTHKIQVGATEEIFEHTRERINAVEKERQKDGTQEITKTVKKNSSKGVNRKITDMRTLPRPISPYNRGKKPTPPSSQTNGLLLSKSLKERVIHILALKPYNRPELIMRLDKDGRSEDAHNPELLSSVLKEVAVQSRDNYILNPQLYAQVKPNWPGFSVEDRAFVENRKRQKVSRPDNEETAAKRSKFSDFVPIRKTRGEQRKELEDMMKEKKSLEQKTANNEKEKPTELKVEKLPSEPDYHLQYVPITNEKQYQNYVEDYKSQYEEYLNLHKFLAEVYAPFRELQQQLKTSTEGTNEYNELCVKVNNEFQRVKKDENFSLKKKRFDFLHSKLKFIKELTKKYEAAEQSKVSRTENSYADLF</sequence>
<dbReference type="InterPro" id="IPR010844">
    <property type="entry name" value="Occludin_ELL"/>
</dbReference>
<evidence type="ECO:0000256" key="5">
    <source>
        <dbReference type="ARBA" id="ARBA00023242"/>
    </source>
</evidence>
<keyword evidence="10" id="KW-1185">Reference proteome</keyword>
<comment type="subcellular location">
    <subcellularLocation>
        <location evidence="1">Nucleus</location>
    </subcellularLocation>
</comment>
<dbReference type="GO" id="GO:0006368">
    <property type="term" value="P:transcription elongation by RNA polymerase II"/>
    <property type="evidence" value="ECO:0007669"/>
    <property type="project" value="InterPro"/>
</dbReference>